<evidence type="ECO:0000259" key="1">
    <source>
        <dbReference type="PROSITE" id="PS51910"/>
    </source>
</evidence>
<dbReference type="InterPro" id="IPR000677">
    <property type="entry name" value="Chitinase-like"/>
</dbReference>
<dbReference type="SUPFAM" id="SSF51445">
    <property type="entry name" value="(Trans)glycosidases"/>
    <property type="match status" value="1"/>
</dbReference>
<keyword evidence="3" id="KW-1185">Reference proteome</keyword>
<dbReference type="EMBL" id="JABTTQ020002182">
    <property type="protein sequence ID" value="KAK6125603.1"/>
    <property type="molecule type" value="Genomic_DNA"/>
</dbReference>
<dbReference type="Pfam" id="PF00704">
    <property type="entry name" value="Glyco_hydro_18"/>
    <property type="match status" value="1"/>
</dbReference>
<gene>
    <name evidence="2" type="ORF">DH2020_040663</name>
</gene>
<dbReference type="InterPro" id="IPR001223">
    <property type="entry name" value="Glyco_hydro18_cat"/>
</dbReference>
<sequence length="338" mass="37972">MMEYIGATGIPVQFDDVPIETAIDFHFILSFAIDADSSGNTQNGIFSPYWATTLTPDAVASTKSRHPNVKALASLSGWSLADKTLSWYNPPHENLWISNAFSSLKTLVLNYHLDGIDVDYERFPKNSNDSFAYCIGELITFLKNQSLISVATIAPFHTTVDPYIELYERYEDVIDYVNYQFYTDKVKIPERYLEAFKNRTLQFGKEKVLPSYEVNGRGIQGDGFFEALRLIEDDGFDVNGAMIFSADASASDVRQIKLAIFNANLHHVQPVPVDCDVVQVVSNDSSSRHAAVIPVFLKELLELTTNIQLSSLQGRYSCSDLRLFFSQNYAVISFIDAM</sequence>
<protein>
    <recommendedName>
        <fullName evidence="1">GH18 domain-containing protein</fullName>
    </recommendedName>
</protein>
<dbReference type="PROSITE" id="PS51910">
    <property type="entry name" value="GH18_2"/>
    <property type="match status" value="1"/>
</dbReference>
<dbReference type="InterPro" id="IPR017853">
    <property type="entry name" value="GH"/>
</dbReference>
<dbReference type="Proteomes" id="UP001318860">
    <property type="component" value="Unassembled WGS sequence"/>
</dbReference>
<dbReference type="Gene3D" id="3.20.20.80">
    <property type="entry name" value="Glycosidases"/>
    <property type="match status" value="1"/>
</dbReference>
<evidence type="ECO:0000313" key="2">
    <source>
        <dbReference type="EMBL" id="KAK6125603.1"/>
    </source>
</evidence>
<feature type="domain" description="GH18" evidence="1">
    <location>
        <begin position="1"/>
        <end position="263"/>
    </location>
</feature>
<proteinExistence type="predicted"/>
<accession>A0ABR0USC1</accession>
<comment type="caution">
    <text evidence="2">The sequence shown here is derived from an EMBL/GenBank/DDBJ whole genome shotgun (WGS) entry which is preliminary data.</text>
</comment>
<name>A0ABR0USC1_REHGL</name>
<reference evidence="2 3" key="1">
    <citation type="journal article" date="2021" name="Comput. Struct. Biotechnol. J.">
        <title>De novo genome assembly of the potent medicinal plant Rehmannia glutinosa using nanopore technology.</title>
        <authorList>
            <person name="Ma L."/>
            <person name="Dong C."/>
            <person name="Song C."/>
            <person name="Wang X."/>
            <person name="Zheng X."/>
            <person name="Niu Y."/>
            <person name="Chen S."/>
            <person name="Feng W."/>
        </authorList>
    </citation>
    <scope>NUCLEOTIDE SEQUENCE [LARGE SCALE GENOMIC DNA]</scope>
    <source>
        <strain evidence="2">DH-2019</strain>
    </source>
</reference>
<organism evidence="2 3">
    <name type="scientific">Rehmannia glutinosa</name>
    <name type="common">Chinese foxglove</name>
    <dbReference type="NCBI Taxonomy" id="99300"/>
    <lineage>
        <taxon>Eukaryota</taxon>
        <taxon>Viridiplantae</taxon>
        <taxon>Streptophyta</taxon>
        <taxon>Embryophyta</taxon>
        <taxon>Tracheophyta</taxon>
        <taxon>Spermatophyta</taxon>
        <taxon>Magnoliopsida</taxon>
        <taxon>eudicotyledons</taxon>
        <taxon>Gunneridae</taxon>
        <taxon>Pentapetalae</taxon>
        <taxon>asterids</taxon>
        <taxon>lamiids</taxon>
        <taxon>Lamiales</taxon>
        <taxon>Orobanchaceae</taxon>
        <taxon>Rehmannieae</taxon>
        <taxon>Rehmannia</taxon>
    </lineage>
</organism>
<dbReference type="PANTHER" id="PTHR46476:SF9">
    <property type="entry name" value="GH18 DOMAIN-CONTAINING PROTEIN"/>
    <property type="match status" value="1"/>
</dbReference>
<evidence type="ECO:0000313" key="3">
    <source>
        <dbReference type="Proteomes" id="UP001318860"/>
    </source>
</evidence>
<dbReference type="PANTHER" id="PTHR46476">
    <property type="entry name" value="CHITINASE 2-LIKE"/>
    <property type="match status" value="1"/>
</dbReference>
<dbReference type="PRINTS" id="PR00551">
    <property type="entry name" value="2SGLOBULIN"/>
</dbReference>